<evidence type="ECO:0000313" key="2">
    <source>
        <dbReference type="Proteomes" id="UP000222824"/>
    </source>
</evidence>
<dbReference type="AlphaFoldDB" id="A0A2G1WFR1"/>
<dbReference type="Pfam" id="PF04229">
    <property type="entry name" value="GrpB"/>
    <property type="match status" value="1"/>
</dbReference>
<keyword evidence="2" id="KW-1185">Reference proteome</keyword>
<organism evidence="1 2">
    <name type="scientific">Halorubrum persicum</name>
    <dbReference type="NCBI Taxonomy" id="1383844"/>
    <lineage>
        <taxon>Archaea</taxon>
        <taxon>Methanobacteriati</taxon>
        <taxon>Methanobacteriota</taxon>
        <taxon>Stenosarchaea group</taxon>
        <taxon>Halobacteria</taxon>
        <taxon>Halobacteriales</taxon>
        <taxon>Haloferacaceae</taxon>
        <taxon>Halorubrum</taxon>
    </lineage>
</organism>
<dbReference type="InterPro" id="IPR007344">
    <property type="entry name" value="GrpB/CoaE"/>
</dbReference>
<comment type="caution">
    <text evidence="1">The sequence shown here is derived from an EMBL/GenBank/DDBJ whole genome shotgun (WGS) entry which is preliminary data.</text>
</comment>
<proteinExistence type="predicted"/>
<sequence>MLGLPRGTVALEPHQESWSDAYDAEVARLTDAVGGRVERFEHVGSTAVEGMPAKPILDVLALVDESTPASDLVPPLETRGYERRPDEVEGRVFLAKGPPENRTCYLSVAEVGSAFHDETTAFRDALRTDPELAERYASLKRRLAARYPESRDRYTAEKGAFVRDVLDRRE</sequence>
<protein>
    <recommendedName>
        <fullName evidence="3">GrpB family protein</fullName>
    </recommendedName>
</protein>
<name>A0A2G1WFR1_9EURY</name>
<accession>A0A2G1WFR1</accession>
<dbReference type="InterPro" id="IPR043519">
    <property type="entry name" value="NT_sf"/>
</dbReference>
<dbReference type="SUPFAM" id="SSF81301">
    <property type="entry name" value="Nucleotidyltransferase"/>
    <property type="match status" value="1"/>
</dbReference>
<dbReference type="RefSeq" id="WP_099256351.1">
    <property type="nucleotide sequence ID" value="NZ_NHOA01000139.1"/>
</dbReference>
<dbReference type="Gene3D" id="3.30.460.10">
    <property type="entry name" value="Beta Polymerase, domain 2"/>
    <property type="match status" value="1"/>
</dbReference>
<dbReference type="OrthoDB" id="330317at2157"/>
<dbReference type="Proteomes" id="UP000222824">
    <property type="component" value="Unassembled WGS sequence"/>
</dbReference>
<evidence type="ECO:0008006" key="3">
    <source>
        <dbReference type="Google" id="ProtNLM"/>
    </source>
</evidence>
<evidence type="ECO:0000313" key="1">
    <source>
        <dbReference type="EMBL" id="PHQ37816.1"/>
    </source>
</evidence>
<dbReference type="EMBL" id="NHOA01000139">
    <property type="protein sequence ID" value="PHQ37816.1"/>
    <property type="molecule type" value="Genomic_DNA"/>
</dbReference>
<dbReference type="PANTHER" id="PTHR34822">
    <property type="entry name" value="GRPB DOMAIN PROTEIN (AFU_ORTHOLOGUE AFUA_1G01530)"/>
    <property type="match status" value="1"/>
</dbReference>
<gene>
    <name evidence="1" type="ORF">DJ69_14885</name>
</gene>
<dbReference type="PANTHER" id="PTHR34822:SF1">
    <property type="entry name" value="GRPB FAMILY PROTEIN"/>
    <property type="match status" value="1"/>
</dbReference>
<reference evidence="1 2" key="1">
    <citation type="journal article" date="2014" name="Front. Microbiol.">
        <title>Population and genomic analysis of the genus Halorubrum.</title>
        <authorList>
            <person name="Fullmer M.S."/>
            <person name="Soucy S.M."/>
            <person name="Swithers K.S."/>
            <person name="Makkay A.M."/>
            <person name="Wheeler R."/>
            <person name="Ventosa A."/>
            <person name="Gogarten J.P."/>
            <person name="Papke R.T."/>
        </authorList>
    </citation>
    <scope>NUCLEOTIDE SEQUENCE [LARGE SCALE GENOMIC DNA]</scope>
    <source>
        <strain evidence="1 2">C49</strain>
    </source>
</reference>